<evidence type="ECO:0000256" key="9">
    <source>
        <dbReference type="ARBA" id="ARBA00039508"/>
    </source>
</evidence>
<dbReference type="GO" id="GO:0008284">
    <property type="term" value="P:positive regulation of cell population proliferation"/>
    <property type="evidence" value="ECO:0007669"/>
    <property type="project" value="Ensembl"/>
</dbReference>
<reference evidence="12 13" key="1">
    <citation type="journal article" date="2019" name="Proc. Natl. Acad. Sci. U.S.A.">
        <title>Regulatory changes in pterin and carotenoid genes underlie balanced color polymorphisms in the wall lizard.</title>
        <authorList>
            <person name="Andrade P."/>
            <person name="Pinho C."/>
            <person name="Perez I de Lanuza G."/>
            <person name="Afonso S."/>
            <person name="Brejcha J."/>
            <person name="Rubin C.J."/>
            <person name="Wallerman O."/>
            <person name="Pereira P."/>
            <person name="Sabatino S.J."/>
            <person name="Bellati A."/>
            <person name="Pellitteri-Rosa D."/>
            <person name="Bosakova Z."/>
            <person name="Bunikis I."/>
            <person name="Carretero M.A."/>
            <person name="Feiner N."/>
            <person name="Marsik P."/>
            <person name="Pauperio F."/>
            <person name="Salvi D."/>
            <person name="Soler L."/>
            <person name="While G.M."/>
            <person name="Uller T."/>
            <person name="Font E."/>
            <person name="Andersson L."/>
            <person name="Carneiro M."/>
        </authorList>
    </citation>
    <scope>NUCLEOTIDE SEQUENCE</scope>
</reference>
<dbReference type="PANTHER" id="PTHR47979">
    <property type="entry name" value="DRAB11-RELATED"/>
    <property type="match status" value="1"/>
</dbReference>
<dbReference type="PRINTS" id="PR00449">
    <property type="entry name" value="RASTRNSFRMNG"/>
</dbReference>
<dbReference type="SUPFAM" id="SSF52540">
    <property type="entry name" value="P-loop containing nucleoside triphosphate hydrolases"/>
    <property type="match status" value="1"/>
</dbReference>
<dbReference type="SMART" id="SM00176">
    <property type="entry name" value="RAN"/>
    <property type="match status" value="1"/>
</dbReference>
<dbReference type="FunFam" id="3.40.50.300:FF:000067">
    <property type="entry name" value="ras-related protein RABA1f"/>
    <property type="match status" value="1"/>
</dbReference>
<protein>
    <recommendedName>
        <fullName evidence="9">Ras-related protein Rab-25</fullName>
    </recommendedName>
</protein>
<evidence type="ECO:0000256" key="3">
    <source>
        <dbReference type="ARBA" id="ARBA00023134"/>
    </source>
</evidence>
<dbReference type="GO" id="GO:0031268">
    <property type="term" value="P:pseudopodium organization"/>
    <property type="evidence" value="ECO:0007669"/>
    <property type="project" value="Ensembl"/>
</dbReference>
<dbReference type="AlphaFoldDB" id="A0A670JV72"/>
<evidence type="ECO:0000313" key="12">
    <source>
        <dbReference type="Ensembl" id="ENSPMRP00000027304.1"/>
    </source>
</evidence>
<comment type="similarity">
    <text evidence="1">Belongs to the small GTPase superfamily. Rab family.</text>
</comment>
<evidence type="ECO:0000256" key="6">
    <source>
        <dbReference type="ARBA" id="ARBA00023289"/>
    </source>
</evidence>
<dbReference type="Pfam" id="PF00071">
    <property type="entry name" value="Ras"/>
    <property type="match status" value="1"/>
</dbReference>
<dbReference type="SMART" id="SM00175">
    <property type="entry name" value="RAB"/>
    <property type="match status" value="1"/>
</dbReference>
<evidence type="ECO:0000256" key="4">
    <source>
        <dbReference type="ARBA" id="ARBA00023136"/>
    </source>
</evidence>
<dbReference type="GO" id="GO:0012505">
    <property type="term" value="C:endomembrane system"/>
    <property type="evidence" value="ECO:0007669"/>
    <property type="project" value="UniProtKB-SubCell"/>
</dbReference>
<dbReference type="GO" id="GO:0031489">
    <property type="term" value="F:myosin V binding"/>
    <property type="evidence" value="ECO:0007669"/>
    <property type="project" value="Ensembl"/>
</dbReference>
<keyword evidence="3" id="KW-0342">GTP-binding</keyword>
<dbReference type="GO" id="GO:0031410">
    <property type="term" value="C:cytoplasmic vesicle"/>
    <property type="evidence" value="ECO:0007669"/>
    <property type="project" value="Ensembl"/>
</dbReference>
<dbReference type="GO" id="GO:0003382">
    <property type="term" value="P:epithelial cell morphogenesis"/>
    <property type="evidence" value="ECO:0007669"/>
    <property type="project" value="Ensembl"/>
</dbReference>
<dbReference type="NCBIfam" id="TIGR00231">
    <property type="entry name" value="small_GTP"/>
    <property type="match status" value="1"/>
</dbReference>
<proteinExistence type="inferred from homology"/>
<dbReference type="InterPro" id="IPR050209">
    <property type="entry name" value="Rab_GTPases_membrane_traffic"/>
</dbReference>
<dbReference type="InterPro" id="IPR005225">
    <property type="entry name" value="Small_GTP-bd"/>
</dbReference>
<dbReference type="GO" id="GO:0003924">
    <property type="term" value="F:GTPase activity"/>
    <property type="evidence" value="ECO:0007669"/>
    <property type="project" value="InterPro"/>
</dbReference>
<dbReference type="CDD" id="cd01868">
    <property type="entry name" value="Rab11_like"/>
    <property type="match status" value="1"/>
</dbReference>
<dbReference type="SMART" id="SM00174">
    <property type="entry name" value="RHO"/>
    <property type="match status" value="1"/>
</dbReference>
<dbReference type="GO" id="GO:0031260">
    <property type="term" value="C:pseudopodium membrane"/>
    <property type="evidence" value="ECO:0007669"/>
    <property type="project" value="UniProtKB-SubCell"/>
</dbReference>
<evidence type="ECO:0000256" key="10">
    <source>
        <dbReference type="ARBA" id="ARBA00055320"/>
    </source>
</evidence>
<evidence type="ECO:0000256" key="8">
    <source>
        <dbReference type="ARBA" id="ARBA00037868"/>
    </source>
</evidence>
<dbReference type="Proteomes" id="UP000472272">
    <property type="component" value="Chromosome 16"/>
</dbReference>
<comment type="function">
    <text evidence="10">The small GTPases Rab are key regulators of intracellular membrane trafficking, from the formation of transport vesicles to their fusion with membranes. Rabs cycle between an inactive GDP-bound form and an active GTP-bound form that is able to recruit to membranes different set of downstream effectors directly responsible for vesicle formation, movement, tethering and fusion. RAB25 regulates epithelial cell differentiation, proliferation and survival, thereby playing key roles in tumorigenesis. Promotes invasive migration of cells in which it functions to localize and maintain integrin alpha-V/beta-1 at the tips of extending pseudopodia. Involved in the regulation of epithelial morphogenesis through the control of CLDN4 expression and localization at tight junctions. May selectively regulate the apical recycling pathway. Together with MYO5B regulates transcytosis.</text>
</comment>
<dbReference type="PROSITE" id="PS51419">
    <property type="entry name" value="RAB"/>
    <property type="match status" value="1"/>
</dbReference>
<sequence length="245" mass="27137">CFFVGDVYLVLIGESGVGKTNLLSRFTRNEFNHDSRTTIGVEFSTRTILVGDALVKAQIWDTAGLERYRAITSAYYRGAVGALLVFDITKHQTYDVVERWLKELYDHAEATIIVMLVGNKTDLTQAREVPTEEAKMYAENNGLLFMETSALDSTNVELAFETILRGKSSVGGTSGEAACSTTGGMMRIWGHGTHSGGMMRRLWRRGTWHVVCVQGGPPRWHPTRIMVPGAVHFLQQQVVPKLAVA</sequence>
<keyword evidence="5" id="KW-0449">Lipoprotein</keyword>
<keyword evidence="2" id="KW-0547">Nucleotide-binding</keyword>
<reference evidence="12" key="3">
    <citation type="submission" date="2025-09" db="UniProtKB">
        <authorList>
            <consortium name="Ensembl"/>
        </authorList>
    </citation>
    <scope>IDENTIFICATION</scope>
</reference>
<dbReference type="PROSITE" id="PS51421">
    <property type="entry name" value="RAS"/>
    <property type="match status" value="1"/>
</dbReference>
<organism evidence="12 13">
    <name type="scientific">Podarcis muralis</name>
    <name type="common">Wall lizard</name>
    <name type="synonym">Lacerta muralis</name>
    <dbReference type="NCBI Taxonomy" id="64176"/>
    <lineage>
        <taxon>Eukaryota</taxon>
        <taxon>Metazoa</taxon>
        <taxon>Chordata</taxon>
        <taxon>Craniata</taxon>
        <taxon>Vertebrata</taxon>
        <taxon>Euteleostomi</taxon>
        <taxon>Lepidosauria</taxon>
        <taxon>Squamata</taxon>
        <taxon>Bifurcata</taxon>
        <taxon>Unidentata</taxon>
        <taxon>Episquamata</taxon>
        <taxon>Laterata</taxon>
        <taxon>Lacertibaenia</taxon>
        <taxon>Lacertidae</taxon>
        <taxon>Podarcis</taxon>
    </lineage>
</organism>
<evidence type="ECO:0000256" key="1">
    <source>
        <dbReference type="ARBA" id="ARBA00006270"/>
    </source>
</evidence>
<dbReference type="GO" id="GO:0005525">
    <property type="term" value="F:GTP binding"/>
    <property type="evidence" value="ECO:0007669"/>
    <property type="project" value="UniProtKB-KW"/>
</dbReference>
<keyword evidence="6" id="KW-0636">Prenylation</keyword>
<accession>A0A670JV72</accession>
<evidence type="ECO:0000313" key="13">
    <source>
        <dbReference type="Proteomes" id="UP000472272"/>
    </source>
</evidence>
<evidence type="ECO:0000256" key="11">
    <source>
        <dbReference type="ARBA" id="ARBA00064728"/>
    </source>
</evidence>
<dbReference type="GeneTree" id="ENSGT00940000158230"/>
<keyword evidence="4" id="KW-0472">Membrane</keyword>
<dbReference type="SMART" id="SM00173">
    <property type="entry name" value="RAS"/>
    <property type="match status" value="1"/>
</dbReference>
<reference evidence="12" key="2">
    <citation type="submission" date="2025-08" db="UniProtKB">
        <authorList>
            <consortium name="Ensembl"/>
        </authorList>
    </citation>
    <scope>IDENTIFICATION</scope>
</reference>
<dbReference type="Gene3D" id="3.40.50.300">
    <property type="entry name" value="P-loop containing nucleotide triphosphate hydrolases"/>
    <property type="match status" value="1"/>
</dbReference>
<evidence type="ECO:0000256" key="2">
    <source>
        <dbReference type="ARBA" id="ARBA00022741"/>
    </source>
</evidence>
<comment type="subunit">
    <text evidence="11">Interacts (GTP-bound form) with RAB11FIP1, RAB11FIP2, RAB11FIP3 and RAB11FIP4. Interacts (via the hypervariable C-terminal region) with ITGB1 (via the cytoplasmic region); the interaction is GTP-dependent. Interacts with ITGAV. Associates with the integrin alpha-V/beta-1 heterodimer. Interacts with VPS33B.</text>
</comment>
<keyword evidence="13" id="KW-1185">Reference proteome</keyword>
<evidence type="ECO:0000256" key="7">
    <source>
        <dbReference type="ARBA" id="ARBA00037836"/>
    </source>
</evidence>
<dbReference type="Ensembl" id="ENSPMRT00000028964.1">
    <property type="protein sequence ID" value="ENSPMRP00000027304.1"/>
    <property type="gene ID" value="ENSPMRG00000017595.1"/>
</dbReference>
<dbReference type="GO" id="GO:0010634">
    <property type="term" value="P:positive regulation of epithelial cell migration"/>
    <property type="evidence" value="ECO:0007669"/>
    <property type="project" value="Ensembl"/>
</dbReference>
<evidence type="ECO:0000256" key="5">
    <source>
        <dbReference type="ARBA" id="ARBA00023288"/>
    </source>
</evidence>
<dbReference type="GO" id="GO:0060627">
    <property type="term" value="P:regulation of vesicle-mediated transport"/>
    <property type="evidence" value="ECO:0007669"/>
    <property type="project" value="Ensembl"/>
</dbReference>
<name>A0A670JV72_PODMU</name>
<comment type="subcellular location">
    <subcellularLocation>
        <location evidence="7">Cell projection</location>
        <location evidence="7">Pseudopodium membrane</location>
    </subcellularLocation>
    <subcellularLocation>
        <location evidence="8">Endomembrane system</location>
        <topology evidence="8">Lipid-anchor</topology>
    </subcellularLocation>
</comment>
<dbReference type="InterPro" id="IPR001806">
    <property type="entry name" value="Small_GTPase"/>
</dbReference>
<gene>
    <name evidence="12" type="primary">RAB25</name>
</gene>
<dbReference type="InterPro" id="IPR027417">
    <property type="entry name" value="P-loop_NTPase"/>
</dbReference>